<proteinExistence type="predicted"/>
<dbReference type="SUPFAM" id="SSF53098">
    <property type="entry name" value="Ribonuclease H-like"/>
    <property type="match status" value="1"/>
</dbReference>
<dbReference type="PANTHER" id="PTHR35004:SF7">
    <property type="entry name" value="INTEGRASE PROTEIN"/>
    <property type="match status" value="1"/>
</dbReference>
<protein>
    <submittedName>
        <fullName evidence="3">ISNCY family transposase</fullName>
    </submittedName>
</protein>
<sequence length="349" mass="40073">MGLSVRQVQRLKKRMAEEGPSGLAHKLRGRSSNRKISPRVQEWALGLIREKYADYGPTLAAETLEEVHGFKVGRETLRRWMIHDGLWLSRKERKRFQQPRLRREHIGELVQIDGSEHRWFEERGAPCSLLVFIDDATSRLQKLWFCEAESTFSYFQALEGDLTEHGRPLALYSDKHSVFKLNRPSKRSGETMTQFGRALAELQIEIICADTSQAKGRVERANRTLQDRLVKALRAEGISTINEANAFLPGFVERFNAKFARRPAKETDLHRPLRQSDRQLREVLCLKIQRYVGGQLTVTYDRKKIILDPEGTAKGLVGKYVDIHQYADGSFSIVYAGEALPHKIFDNAQ</sequence>
<dbReference type="Proteomes" id="UP001595607">
    <property type="component" value="Unassembled WGS sequence"/>
</dbReference>
<dbReference type="Gene3D" id="3.30.420.10">
    <property type="entry name" value="Ribonuclease H-like superfamily/Ribonuclease H"/>
    <property type="match status" value="1"/>
</dbReference>
<dbReference type="InterPro" id="IPR047797">
    <property type="entry name" value="ISNCY_transpos"/>
</dbReference>
<evidence type="ECO:0000313" key="3">
    <source>
        <dbReference type="EMBL" id="MFC3303914.1"/>
    </source>
</evidence>
<keyword evidence="4" id="KW-1185">Reference proteome</keyword>
<accession>A0ABV7MEL4</accession>
<dbReference type="SUPFAM" id="SSF46689">
    <property type="entry name" value="Homeodomain-like"/>
    <property type="match status" value="1"/>
</dbReference>
<comment type="caution">
    <text evidence="3">The sequence shown here is derived from an EMBL/GenBank/DDBJ whole genome shotgun (WGS) entry which is preliminary data.</text>
</comment>
<evidence type="ECO:0000256" key="1">
    <source>
        <dbReference type="SAM" id="MobiDB-lite"/>
    </source>
</evidence>
<feature type="domain" description="Integrase catalytic" evidence="2">
    <location>
        <begin position="95"/>
        <end position="280"/>
    </location>
</feature>
<organism evidence="3 4">
    <name type="scientific">Parvularcula lutaonensis</name>
    <dbReference type="NCBI Taxonomy" id="491923"/>
    <lineage>
        <taxon>Bacteria</taxon>
        <taxon>Pseudomonadati</taxon>
        <taxon>Pseudomonadota</taxon>
        <taxon>Alphaproteobacteria</taxon>
        <taxon>Parvularculales</taxon>
        <taxon>Parvularculaceae</taxon>
        <taxon>Parvularcula</taxon>
    </lineage>
</organism>
<name>A0ABV7MEL4_9PROT</name>
<dbReference type="EMBL" id="JBHRVA010000003">
    <property type="protein sequence ID" value="MFC3303914.1"/>
    <property type="molecule type" value="Genomic_DNA"/>
</dbReference>
<dbReference type="InterPro" id="IPR009057">
    <property type="entry name" value="Homeodomain-like_sf"/>
</dbReference>
<gene>
    <name evidence="3" type="ORF">ACFONP_14385</name>
</gene>
<reference evidence="4" key="1">
    <citation type="journal article" date="2019" name="Int. J. Syst. Evol. Microbiol.">
        <title>The Global Catalogue of Microorganisms (GCM) 10K type strain sequencing project: providing services to taxonomists for standard genome sequencing and annotation.</title>
        <authorList>
            <consortium name="The Broad Institute Genomics Platform"/>
            <consortium name="The Broad Institute Genome Sequencing Center for Infectious Disease"/>
            <person name="Wu L."/>
            <person name="Ma J."/>
        </authorList>
    </citation>
    <scope>NUCLEOTIDE SEQUENCE [LARGE SCALE GENOMIC DNA]</scope>
    <source>
        <strain evidence="4">KCTC 22245</strain>
    </source>
</reference>
<evidence type="ECO:0000313" key="4">
    <source>
        <dbReference type="Proteomes" id="UP001595607"/>
    </source>
</evidence>
<feature type="region of interest" description="Disordered" evidence="1">
    <location>
        <begin position="14"/>
        <end position="33"/>
    </location>
</feature>
<dbReference type="RefSeq" id="WP_378993296.1">
    <property type="nucleotide sequence ID" value="NZ_JBHRVA010000003.1"/>
</dbReference>
<dbReference type="InterPro" id="IPR012337">
    <property type="entry name" value="RNaseH-like_sf"/>
</dbReference>
<dbReference type="PROSITE" id="PS50994">
    <property type="entry name" value="INTEGRASE"/>
    <property type="match status" value="1"/>
</dbReference>
<dbReference type="InterPro" id="IPR001584">
    <property type="entry name" value="Integrase_cat-core"/>
</dbReference>
<dbReference type="InterPro" id="IPR036397">
    <property type="entry name" value="RNaseH_sf"/>
</dbReference>
<dbReference type="PANTHER" id="PTHR35004">
    <property type="entry name" value="TRANSPOSASE RV3428C-RELATED"/>
    <property type="match status" value="1"/>
</dbReference>
<dbReference type="Pfam" id="PF13565">
    <property type="entry name" value="HTH_32"/>
    <property type="match status" value="1"/>
</dbReference>
<evidence type="ECO:0000259" key="2">
    <source>
        <dbReference type="PROSITE" id="PS50994"/>
    </source>
</evidence>
<dbReference type="NCBIfam" id="NF033594">
    <property type="entry name" value="transpos_ISNCY_2"/>
    <property type="match status" value="1"/>
</dbReference>